<dbReference type="PANTHER" id="PTHR30603:SF45">
    <property type="entry name" value="RNA POLYMERASE SIGMA FACTOR SIGF, CHLOROPLASTIC"/>
    <property type="match status" value="1"/>
</dbReference>
<dbReference type="Gene3D" id="1.20.120.1810">
    <property type="match status" value="1"/>
</dbReference>
<reference evidence="8" key="2">
    <citation type="submission" date="2020-08" db="EMBL/GenBank/DDBJ databases">
        <title>Plant Genome Project.</title>
        <authorList>
            <person name="Zhang R.-G."/>
        </authorList>
    </citation>
    <scope>NUCLEOTIDE SEQUENCE</scope>
    <source>
        <strain evidence="8">Huo1</strain>
        <tissue evidence="8">Leaf</tissue>
    </source>
</reference>
<evidence type="ECO:0000256" key="2">
    <source>
        <dbReference type="ARBA" id="ARBA00023015"/>
    </source>
</evidence>
<dbReference type="PRINTS" id="PR00046">
    <property type="entry name" value="SIGMA70FCT"/>
</dbReference>
<protein>
    <recommendedName>
        <fullName evidence="7">RNA polymerase sigma-70 domain-containing protein</fullName>
    </recommendedName>
</protein>
<name>A0A8X8YB71_SALSN</name>
<dbReference type="EMBL" id="PNBA02000004">
    <property type="protein sequence ID" value="KAG6427432.1"/>
    <property type="molecule type" value="Genomic_DNA"/>
</dbReference>
<evidence type="ECO:0000313" key="9">
    <source>
        <dbReference type="Proteomes" id="UP000298416"/>
    </source>
</evidence>
<dbReference type="NCBIfam" id="TIGR02937">
    <property type="entry name" value="sigma70-ECF"/>
    <property type="match status" value="1"/>
</dbReference>
<evidence type="ECO:0000256" key="4">
    <source>
        <dbReference type="ARBA" id="ARBA00023125"/>
    </source>
</evidence>
<keyword evidence="9" id="KW-1185">Reference proteome</keyword>
<keyword evidence="4" id="KW-0238">DNA-binding</keyword>
<dbReference type="Pfam" id="PF04542">
    <property type="entry name" value="Sigma70_r2"/>
    <property type="match status" value="1"/>
</dbReference>
<keyword evidence="2" id="KW-0805">Transcription regulation</keyword>
<dbReference type="Proteomes" id="UP000298416">
    <property type="component" value="Unassembled WGS sequence"/>
</dbReference>
<dbReference type="AlphaFoldDB" id="A0A8X8YB71"/>
<keyword evidence="3" id="KW-0731">Sigma factor</keyword>
<dbReference type="SUPFAM" id="SSF88659">
    <property type="entry name" value="Sigma3 and sigma4 domains of RNA polymerase sigma factors"/>
    <property type="match status" value="1"/>
</dbReference>
<dbReference type="GO" id="GO:0071482">
    <property type="term" value="P:cellular response to light stimulus"/>
    <property type="evidence" value="ECO:0007669"/>
    <property type="project" value="UniProtKB-ARBA"/>
</dbReference>
<dbReference type="InterPro" id="IPR007627">
    <property type="entry name" value="RNA_pol_sigma70_r2"/>
</dbReference>
<dbReference type="GO" id="GO:0006352">
    <property type="term" value="P:DNA-templated transcription initiation"/>
    <property type="evidence" value="ECO:0007669"/>
    <property type="project" value="InterPro"/>
</dbReference>
<evidence type="ECO:0000259" key="7">
    <source>
        <dbReference type="PROSITE" id="PS00715"/>
    </source>
</evidence>
<proteinExistence type="inferred from homology"/>
<dbReference type="Pfam" id="PF04539">
    <property type="entry name" value="Sigma70_r3"/>
    <property type="match status" value="1"/>
</dbReference>
<dbReference type="Gene3D" id="1.20.140.160">
    <property type="match status" value="1"/>
</dbReference>
<evidence type="ECO:0000256" key="1">
    <source>
        <dbReference type="ARBA" id="ARBA00007788"/>
    </source>
</evidence>
<evidence type="ECO:0000256" key="6">
    <source>
        <dbReference type="SAM" id="MobiDB-lite"/>
    </source>
</evidence>
<dbReference type="InterPro" id="IPR050239">
    <property type="entry name" value="Sigma-70_RNA_pol_init_factors"/>
</dbReference>
<keyword evidence="5" id="KW-0804">Transcription</keyword>
<dbReference type="InterPro" id="IPR014284">
    <property type="entry name" value="RNA_pol_sigma-70_dom"/>
</dbReference>
<dbReference type="InterPro" id="IPR007624">
    <property type="entry name" value="RNA_pol_sigma70_r3"/>
</dbReference>
<organism evidence="8">
    <name type="scientific">Salvia splendens</name>
    <name type="common">Scarlet sage</name>
    <dbReference type="NCBI Taxonomy" id="180675"/>
    <lineage>
        <taxon>Eukaryota</taxon>
        <taxon>Viridiplantae</taxon>
        <taxon>Streptophyta</taxon>
        <taxon>Embryophyta</taxon>
        <taxon>Tracheophyta</taxon>
        <taxon>Spermatophyta</taxon>
        <taxon>Magnoliopsida</taxon>
        <taxon>eudicotyledons</taxon>
        <taxon>Gunneridae</taxon>
        <taxon>Pentapetalae</taxon>
        <taxon>asterids</taxon>
        <taxon>lamiids</taxon>
        <taxon>Lamiales</taxon>
        <taxon>Lamiaceae</taxon>
        <taxon>Nepetoideae</taxon>
        <taxon>Mentheae</taxon>
        <taxon>Salviinae</taxon>
        <taxon>Salvia</taxon>
        <taxon>Salvia subgen. Calosphace</taxon>
        <taxon>core Calosphace</taxon>
    </lineage>
</organism>
<dbReference type="InterPro" id="IPR013325">
    <property type="entry name" value="RNA_pol_sigma_r2"/>
</dbReference>
<dbReference type="GO" id="GO:0003677">
    <property type="term" value="F:DNA binding"/>
    <property type="evidence" value="ECO:0007669"/>
    <property type="project" value="UniProtKB-KW"/>
</dbReference>
<dbReference type="InterPro" id="IPR013324">
    <property type="entry name" value="RNA_pol_sigma_r3/r4-like"/>
</dbReference>
<gene>
    <name evidence="8" type="ORF">SASPL_111677</name>
</gene>
<evidence type="ECO:0000256" key="5">
    <source>
        <dbReference type="ARBA" id="ARBA00023163"/>
    </source>
</evidence>
<sequence length="347" mass="39754">MSIAKQAKNLEVDVYDSCSLRAVRSTRLLERKTKKRRVPKPKVEFQETNHHRKPGSHKKELLTATEEAELITKIQDLMKLQQVKTRLHAQSSSEPTIVEWAAAAGISCRSLKLQIHIGTSSRQKLIYANFRMVVHIAKQYQGRGLNLQDLMQEGSLGLMKSVEKFKPQAGCRFATYAYWWIRQSIRKALFQHSRTIRLPENVYGLLSKVYEAKKTCIQQGNHNPFREDIAACAGISVDRMEKLLSSARVPLSMQQPVWMDQTTTYQEITADSTIDVPDVGVSKQLMRQHVRNLLSVLNPRERKISGPDLASTTEIRKPCLKLVADLDYRRRELDNWRVEHCTSSDSV</sequence>
<dbReference type="SUPFAM" id="SSF88946">
    <property type="entry name" value="Sigma2 domain of RNA polymerase sigma factors"/>
    <property type="match status" value="1"/>
</dbReference>
<comment type="similarity">
    <text evidence="1">Belongs to the sigma-70 factor family.</text>
</comment>
<dbReference type="PROSITE" id="PS00715">
    <property type="entry name" value="SIGMA70_1"/>
    <property type="match status" value="1"/>
</dbReference>
<dbReference type="InterPro" id="IPR000943">
    <property type="entry name" value="RNA_pol_sigma70"/>
</dbReference>
<feature type="region of interest" description="Disordered" evidence="6">
    <location>
        <begin position="32"/>
        <end position="60"/>
    </location>
</feature>
<dbReference type="GO" id="GO:0016987">
    <property type="term" value="F:sigma factor activity"/>
    <property type="evidence" value="ECO:0007669"/>
    <property type="project" value="UniProtKB-KW"/>
</dbReference>
<reference evidence="8" key="1">
    <citation type="submission" date="2018-01" db="EMBL/GenBank/DDBJ databases">
        <authorList>
            <person name="Mao J.F."/>
        </authorList>
    </citation>
    <scope>NUCLEOTIDE SEQUENCE</scope>
    <source>
        <strain evidence="8">Huo1</strain>
        <tissue evidence="8">Leaf</tissue>
    </source>
</reference>
<feature type="domain" description="RNA polymerase sigma-70" evidence="7">
    <location>
        <begin position="149"/>
        <end position="162"/>
    </location>
</feature>
<evidence type="ECO:0000313" key="8">
    <source>
        <dbReference type="EMBL" id="KAG6427432.1"/>
    </source>
</evidence>
<dbReference type="PANTHER" id="PTHR30603">
    <property type="entry name" value="RNA POLYMERASE SIGMA FACTOR RPO"/>
    <property type="match status" value="1"/>
</dbReference>
<accession>A0A8X8YB71</accession>
<evidence type="ECO:0000256" key="3">
    <source>
        <dbReference type="ARBA" id="ARBA00023082"/>
    </source>
</evidence>
<comment type="caution">
    <text evidence="8">The sequence shown here is derived from an EMBL/GenBank/DDBJ whole genome shotgun (WGS) entry which is preliminary data.</text>
</comment>